<sequence length="349" mass="40180">MISNKSKNILTIGTDTNGKGGIAILIQSYSKMFKKFNFIASHQEGNLFKKTALSISALLRCCYYCIFKPIRIVHIHTASFTDFYRQSIYVFCAKVFRKKVILHIHGAKFEQFYENHQSFVRFVCHKADVLVTVSNYFIDYLKEQKLNNNIFLLPNVTYKPSVGPIKKNDQKLHLLFIGAIDSRKGIFDVLECFAKNKEMLQNKIIYHIGGTGDTKTMNEFIQQHQLSSFIKYHGWVDNERKEKLFRTADIFVHPSIFESFGISILEAMSYQLPIIATPVGGITDLVENNVNGILIEPGNKKQLYEAILFLIDHPEYLSEMGHQSGKKAEKFYPPAIEKQLDHLYQSLEK</sequence>
<dbReference type="EMBL" id="WNCN01000009">
    <property type="protein sequence ID" value="MTU39597.1"/>
    <property type="molecule type" value="Genomic_DNA"/>
</dbReference>
<protein>
    <submittedName>
        <fullName evidence="2 4">Glycosyltransferase</fullName>
    </submittedName>
</protein>
<dbReference type="Pfam" id="PF00534">
    <property type="entry name" value="Glycos_transf_1"/>
    <property type="match status" value="1"/>
</dbReference>
<dbReference type="RefSeq" id="WP_022322295.1">
    <property type="nucleotide sequence ID" value="NZ_CP072229.1"/>
</dbReference>
<reference evidence="6 7" key="2">
    <citation type="journal article" date="2019" name="Nat. Med.">
        <title>A library of human gut bacterial isolates paired with longitudinal multiomics data enables mechanistic microbiome research.</title>
        <authorList>
            <person name="Poyet M."/>
            <person name="Groussin M."/>
            <person name="Gibbons S.M."/>
            <person name="Avila-Pacheco J."/>
            <person name="Jiang X."/>
            <person name="Kearney S.M."/>
            <person name="Perrotta A.R."/>
            <person name="Berdy B."/>
            <person name="Zhao S."/>
            <person name="Lieberman T.D."/>
            <person name="Swanson P.K."/>
            <person name="Smith M."/>
            <person name="Roesemann S."/>
            <person name="Alexander J.E."/>
            <person name="Rich S.A."/>
            <person name="Livny J."/>
            <person name="Vlamakis H."/>
            <person name="Clish C."/>
            <person name="Bullock K."/>
            <person name="Deik A."/>
            <person name="Scott J."/>
            <person name="Pierce K.A."/>
            <person name="Xavier R.J."/>
            <person name="Alm E.J."/>
        </authorList>
    </citation>
    <scope>NUCLEOTIDE SEQUENCE [LARGE SCALE GENOMIC DNA]</scope>
    <source>
        <strain evidence="3 7">BIOML-A11</strain>
        <strain evidence="2 6">BIOML-A29</strain>
    </source>
</reference>
<comment type="caution">
    <text evidence="4">The sequence shown here is derived from an EMBL/GenBank/DDBJ whole genome shotgun (WGS) entry which is preliminary data.</text>
</comment>
<evidence type="ECO:0000313" key="4">
    <source>
        <dbReference type="EMBL" id="RHC79856.1"/>
    </source>
</evidence>
<dbReference type="EMBL" id="QSII01000034">
    <property type="protein sequence ID" value="RHC79856.1"/>
    <property type="molecule type" value="Genomic_DNA"/>
</dbReference>
<organism evidence="4 5">
    <name type="scientific">Parabacteroides merdae</name>
    <dbReference type="NCBI Taxonomy" id="46503"/>
    <lineage>
        <taxon>Bacteria</taxon>
        <taxon>Pseudomonadati</taxon>
        <taxon>Bacteroidota</taxon>
        <taxon>Bacteroidia</taxon>
        <taxon>Bacteroidales</taxon>
        <taxon>Tannerellaceae</taxon>
        <taxon>Parabacteroides</taxon>
    </lineage>
</organism>
<evidence type="ECO:0000313" key="3">
    <source>
        <dbReference type="EMBL" id="MTV02012.1"/>
    </source>
</evidence>
<dbReference type="Gene3D" id="3.40.50.2000">
    <property type="entry name" value="Glycogen Phosphorylase B"/>
    <property type="match status" value="2"/>
</dbReference>
<dbReference type="PANTHER" id="PTHR12526:SF630">
    <property type="entry name" value="GLYCOSYLTRANSFERASE"/>
    <property type="match status" value="1"/>
</dbReference>
<evidence type="ECO:0000313" key="5">
    <source>
        <dbReference type="Proteomes" id="UP000286260"/>
    </source>
</evidence>
<dbReference type="Proteomes" id="UP000434916">
    <property type="component" value="Unassembled WGS sequence"/>
</dbReference>
<keyword evidence="4" id="KW-0808">Transferase</keyword>
<evidence type="ECO:0000313" key="2">
    <source>
        <dbReference type="EMBL" id="MTU39597.1"/>
    </source>
</evidence>
<dbReference type="PANTHER" id="PTHR12526">
    <property type="entry name" value="GLYCOSYLTRANSFERASE"/>
    <property type="match status" value="1"/>
</dbReference>
<proteinExistence type="predicted"/>
<name>A0A3E4ZLB1_9BACT</name>
<dbReference type="AlphaFoldDB" id="A0A3E4ZLB1"/>
<gene>
    <name evidence="4" type="ORF">DW828_18105</name>
    <name evidence="2" type="ORF">GMD82_08900</name>
    <name evidence="3" type="ORF">GME02_10120</name>
</gene>
<dbReference type="EMBL" id="WNDD01000010">
    <property type="protein sequence ID" value="MTV02012.1"/>
    <property type="molecule type" value="Genomic_DNA"/>
</dbReference>
<dbReference type="GO" id="GO:0016757">
    <property type="term" value="F:glycosyltransferase activity"/>
    <property type="evidence" value="ECO:0007669"/>
    <property type="project" value="InterPro"/>
</dbReference>
<dbReference type="CDD" id="cd03801">
    <property type="entry name" value="GT4_PimA-like"/>
    <property type="match status" value="1"/>
</dbReference>
<feature type="domain" description="Glycosyl transferase family 1" evidence="1">
    <location>
        <begin position="166"/>
        <end position="323"/>
    </location>
</feature>
<evidence type="ECO:0000259" key="1">
    <source>
        <dbReference type="Pfam" id="PF00534"/>
    </source>
</evidence>
<evidence type="ECO:0000313" key="6">
    <source>
        <dbReference type="Proteomes" id="UP000434916"/>
    </source>
</evidence>
<keyword evidence="6" id="KW-1185">Reference proteome</keyword>
<reference evidence="4 5" key="1">
    <citation type="submission" date="2018-08" db="EMBL/GenBank/DDBJ databases">
        <title>A genome reference for cultivated species of the human gut microbiota.</title>
        <authorList>
            <person name="Zou Y."/>
            <person name="Xue W."/>
            <person name="Luo G."/>
        </authorList>
    </citation>
    <scope>NUCLEOTIDE SEQUENCE [LARGE SCALE GENOMIC DNA]</scope>
    <source>
        <strain evidence="4 5">AM34-17</strain>
    </source>
</reference>
<dbReference type="SUPFAM" id="SSF53756">
    <property type="entry name" value="UDP-Glycosyltransferase/glycogen phosphorylase"/>
    <property type="match status" value="1"/>
</dbReference>
<evidence type="ECO:0000313" key="7">
    <source>
        <dbReference type="Proteomes" id="UP000482671"/>
    </source>
</evidence>
<dbReference type="Proteomes" id="UP000286260">
    <property type="component" value="Unassembled WGS sequence"/>
</dbReference>
<dbReference type="Proteomes" id="UP000482671">
    <property type="component" value="Unassembled WGS sequence"/>
</dbReference>
<accession>A0A3E4ZLB1</accession>
<dbReference type="STRING" id="46503.ERS852463_01927"/>
<dbReference type="InterPro" id="IPR001296">
    <property type="entry name" value="Glyco_trans_1"/>
</dbReference>